<evidence type="ECO:0000259" key="5">
    <source>
        <dbReference type="PROSITE" id="PS51387"/>
    </source>
</evidence>
<dbReference type="PANTHER" id="PTHR43762">
    <property type="entry name" value="L-GULONOLACTONE OXIDASE"/>
    <property type="match status" value="1"/>
</dbReference>
<dbReference type="InterPro" id="IPR006093">
    <property type="entry name" value="Oxy_OxRdtase_FAD_BS"/>
</dbReference>
<dbReference type="GO" id="GO:0003885">
    <property type="term" value="F:D-arabinono-1,4-lactone oxidase activity"/>
    <property type="evidence" value="ECO:0007669"/>
    <property type="project" value="InterPro"/>
</dbReference>
<dbReference type="InterPro" id="IPR016167">
    <property type="entry name" value="FAD-bd_PCMH_sub1"/>
</dbReference>
<name>A0A6J6SQN5_9ZZZZ</name>
<dbReference type="InterPro" id="IPR036318">
    <property type="entry name" value="FAD-bd_PCMH-like_sf"/>
</dbReference>
<reference evidence="6" key="1">
    <citation type="submission" date="2020-05" db="EMBL/GenBank/DDBJ databases">
        <authorList>
            <person name="Chiriac C."/>
            <person name="Salcher M."/>
            <person name="Ghai R."/>
            <person name="Kavagutti S V."/>
        </authorList>
    </citation>
    <scope>NUCLEOTIDE SEQUENCE</scope>
</reference>
<evidence type="ECO:0000256" key="1">
    <source>
        <dbReference type="ARBA" id="ARBA00005147"/>
    </source>
</evidence>
<evidence type="ECO:0000256" key="3">
    <source>
        <dbReference type="ARBA" id="ARBA00022644"/>
    </source>
</evidence>
<dbReference type="InterPro" id="IPR010031">
    <property type="entry name" value="FAD_lactone_oxidase-like"/>
</dbReference>
<dbReference type="NCBIfam" id="TIGR01679">
    <property type="entry name" value="bact_FAD_ox"/>
    <property type="match status" value="1"/>
</dbReference>
<dbReference type="Gene3D" id="3.30.70.2520">
    <property type="match status" value="1"/>
</dbReference>
<dbReference type="PIRSF" id="PIRSF000136">
    <property type="entry name" value="LGO_GLO"/>
    <property type="match status" value="1"/>
</dbReference>
<dbReference type="Gene3D" id="3.30.465.10">
    <property type="match status" value="1"/>
</dbReference>
<protein>
    <submittedName>
        <fullName evidence="6">Unannotated protein</fullName>
    </submittedName>
</protein>
<sequence>MAHNYRWRNWGRNQSCRPQVYESARSELEVIAAVNRARGRGQKIKVVGSGHSFSAVACTDHHMLSIAGLDRVVAADASGELTGEPTISVEAGITIAQLNQELASRGLALANLGDIAYQSISGAISTGTHGTGANFGGLSTFVRSMEMVTANGELVRCSPVEEPELFHCARVGLGSLGIITQLTLAVTPAFNLAHKERRGEFHEVVQNLNQTISENEHFEFYWLPHTEACSLLMNNRTEDAVLPRSAYRQWRNEVFYPNYFFGALVTAGKLVPPLVPDIARLVASTVGSGRRVDRSDKVFISTRLLRFVEMEYAIPQENVSEALLAIRDFIDDEGLRVSFPIEVRFVASDDIPLSMASGRASGFIAVHMARGTQFDRYFHGVEAIMNKFSGRPHWGKMHYQTATALAPRYPQWERFRALRHQMDPERYFSNDYLDRVLG</sequence>
<dbReference type="Pfam" id="PF01565">
    <property type="entry name" value="FAD_binding_4"/>
    <property type="match status" value="1"/>
</dbReference>
<evidence type="ECO:0000256" key="4">
    <source>
        <dbReference type="ARBA" id="ARBA00023002"/>
    </source>
</evidence>
<organism evidence="6">
    <name type="scientific">freshwater metagenome</name>
    <dbReference type="NCBI Taxonomy" id="449393"/>
    <lineage>
        <taxon>unclassified sequences</taxon>
        <taxon>metagenomes</taxon>
        <taxon>ecological metagenomes</taxon>
    </lineage>
</organism>
<comment type="similarity">
    <text evidence="2">Belongs to the oxygen-dependent FAD-linked oxidoreductase family.</text>
</comment>
<dbReference type="Pfam" id="PF04030">
    <property type="entry name" value="ALO"/>
    <property type="match status" value="1"/>
</dbReference>
<dbReference type="InterPro" id="IPR006094">
    <property type="entry name" value="Oxid_FAD_bind_N"/>
</dbReference>
<dbReference type="InterPro" id="IPR016171">
    <property type="entry name" value="Vanillyl_alc_oxidase_C-sub2"/>
</dbReference>
<dbReference type="InterPro" id="IPR016166">
    <property type="entry name" value="FAD-bd_PCMH"/>
</dbReference>
<dbReference type="Gene3D" id="1.10.45.10">
    <property type="entry name" value="Vanillyl-alcohol Oxidase, Chain A, domain 4"/>
    <property type="match status" value="1"/>
</dbReference>
<evidence type="ECO:0000313" key="6">
    <source>
        <dbReference type="EMBL" id="CAB4736499.1"/>
    </source>
</evidence>
<dbReference type="GO" id="GO:0071949">
    <property type="term" value="F:FAD binding"/>
    <property type="evidence" value="ECO:0007669"/>
    <property type="project" value="InterPro"/>
</dbReference>
<dbReference type="InterPro" id="IPR007173">
    <property type="entry name" value="ALO_C"/>
</dbReference>
<dbReference type="SUPFAM" id="SSF56176">
    <property type="entry name" value="FAD-binding/transporter-associated domain-like"/>
    <property type="match status" value="1"/>
</dbReference>
<dbReference type="EMBL" id="CAEZYK010000141">
    <property type="protein sequence ID" value="CAB4736499.1"/>
    <property type="molecule type" value="Genomic_DNA"/>
</dbReference>
<keyword evidence="4" id="KW-0560">Oxidoreductase</keyword>
<evidence type="ECO:0000256" key="2">
    <source>
        <dbReference type="ARBA" id="ARBA00005466"/>
    </source>
</evidence>
<dbReference type="PROSITE" id="PS00862">
    <property type="entry name" value="OX2_COVAL_FAD"/>
    <property type="match status" value="1"/>
</dbReference>
<keyword evidence="3" id="KW-0060">Ascorbate biosynthesis</keyword>
<dbReference type="PROSITE" id="PS51387">
    <property type="entry name" value="FAD_PCMH"/>
    <property type="match status" value="1"/>
</dbReference>
<dbReference type="AlphaFoldDB" id="A0A6J6SQN5"/>
<dbReference type="UniPathway" id="UPA00132"/>
<comment type="pathway">
    <text evidence="1">Cofactor biosynthesis; L-ascorbate biosynthesis.</text>
</comment>
<dbReference type="GO" id="GO:0016020">
    <property type="term" value="C:membrane"/>
    <property type="evidence" value="ECO:0007669"/>
    <property type="project" value="InterPro"/>
</dbReference>
<gene>
    <name evidence="6" type="ORF">UFOPK2683_01615</name>
</gene>
<dbReference type="PANTHER" id="PTHR43762:SF1">
    <property type="entry name" value="D-ARABINONO-1,4-LACTONE OXIDASE"/>
    <property type="match status" value="1"/>
</dbReference>
<accession>A0A6J6SQN5</accession>
<dbReference type="Gene3D" id="3.30.43.10">
    <property type="entry name" value="Uridine Diphospho-n-acetylenolpyruvylglucosamine Reductase, domain 2"/>
    <property type="match status" value="1"/>
</dbReference>
<dbReference type="InterPro" id="IPR016169">
    <property type="entry name" value="FAD-bd_PCMH_sub2"/>
</dbReference>
<proteinExistence type="inferred from homology"/>
<feature type="domain" description="FAD-binding PCMH-type" evidence="5">
    <location>
        <begin position="13"/>
        <end position="189"/>
    </location>
</feature>
<dbReference type="GO" id="GO:0019853">
    <property type="term" value="P:L-ascorbic acid biosynthetic process"/>
    <property type="evidence" value="ECO:0007669"/>
    <property type="project" value="UniProtKB-UniPathway"/>
</dbReference>